<dbReference type="InterPro" id="IPR058523">
    <property type="entry name" value="DUF8210"/>
</dbReference>
<dbReference type="NCBIfam" id="NF047380">
    <property type="entry name" value="photo_II_xxx"/>
    <property type="match status" value="1"/>
</dbReference>
<evidence type="ECO:0000313" key="1">
    <source>
        <dbReference type="EMBL" id="GBF81716.1"/>
    </source>
</evidence>
<dbReference type="Proteomes" id="UP000287247">
    <property type="component" value="Unassembled WGS sequence"/>
</dbReference>
<gene>
    <name evidence="1" type="ORF">AsFPU1_3136</name>
</gene>
<dbReference type="Pfam" id="PF26637">
    <property type="entry name" value="DUF8210"/>
    <property type="match status" value="1"/>
</dbReference>
<dbReference type="OrthoDB" id="466828at2"/>
<dbReference type="RefSeq" id="WP_124974503.1">
    <property type="nucleotide sequence ID" value="NZ_BDQK01000013.1"/>
</dbReference>
<dbReference type="InterPro" id="IPR058095">
    <property type="entry name" value="Psb35-like"/>
</dbReference>
<reference evidence="2" key="1">
    <citation type="submission" date="2017-05" db="EMBL/GenBank/DDBJ databases">
        <title>Physiological properties and genetic analysis related to exopolysaccharide production of fresh-water unicellular cyanobacterium Aphanothece sacrum, Suizenji Nori, that has been cultured as a food source in Japan.</title>
        <authorList>
            <person name="Kanesaki Y."/>
            <person name="Yoshikawa S."/>
            <person name="Ohki K."/>
        </authorList>
    </citation>
    <scope>NUCLEOTIDE SEQUENCE [LARGE SCALE GENOMIC DNA]</scope>
    <source>
        <strain evidence="2">FPU1</strain>
    </source>
</reference>
<sequence>MLTLVIALLVVGWVAAAVIGTQAYFRGEQTKPIHERNWRSESFEVLAKSVTGETTDYSKRVLGFQMDAYGSENLPTR</sequence>
<accession>A0A401IKG2</accession>
<dbReference type="EMBL" id="BDQK01000013">
    <property type="protein sequence ID" value="GBF81716.1"/>
    <property type="molecule type" value="Genomic_DNA"/>
</dbReference>
<keyword evidence="2" id="KW-1185">Reference proteome</keyword>
<dbReference type="AlphaFoldDB" id="A0A401IKG2"/>
<proteinExistence type="predicted"/>
<protein>
    <submittedName>
        <fullName evidence="1">Uncharacterized protein</fullName>
    </submittedName>
</protein>
<evidence type="ECO:0000313" key="2">
    <source>
        <dbReference type="Proteomes" id="UP000287247"/>
    </source>
</evidence>
<comment type="caution">
    <text evidence="1">The sequence shown here is derived from an EMBL/GenBank/DDBJ whole genome shotgun (WGS) entry which is preliminary data.</text>
</comment>
<organism evidence="1 2">
    <name type="scientific">Aphanothece sacrum FPU1</name>
    <dbReference type="NCBI Taxonomy" id="1920663"/>
    <lineage>
        <taxon>Bacteria</taxon>
        <taxon>Bacillati</taxon>
        <taxon>Cyanobacteriota</taxon>
        <taxon>Cyanophyceae</taxon>
        <taxon>Oscillatoriophycideae</taxon>
        <taxon>Chroococcales</taxon>
        <taxon>Aphanothecaceae</taxon>
        <taxon>Aphanothece</taxon>
    </lineage>
</organism>
<name>A0A401IKG2_APHSA</name>